<dbReference type="GO" id="GO:0034993">
    <property type="term" value="C:meiotic nuclear membrane microtubule tethering complex"/>
    <property type="evidence" value="ECO:0007669"/>
    <property type="project" value="TreeGrafter"/>
</dbReference>
<evidence type="ECO:0000256" key="2">
    <source>
        <dbReference type="ARBA" id="ARBA00022692"/>
    </source>
</evidence>
<feature type="compositionally biased region" description="Basic residues" evidence="7">
    <location>
        <begin position="1923"/>
        <end position="1934"/>
    </location>
</feature>
<feature type="compositionally biased region" description="Basic and acidic residues" evidence="7">
    <location>
        <begin position="1574"/>
        <end position="1587"/>
    </location>
</feature>
<proteinExistence type="predicted"/>
<evidence type="ECO:0000256" key="3">
    <source>
        <dbReference type="ARBA" id="ARBA00022737"/>
    </source>
</evidence>
<feature type="compositionally biased region" description="Basic residues" evidence="7">
    <location>
        <begin position="1824"/>
        <end position="1835"/>
    </location>
</feature>
<feature type="compositionally biased region" description="Basic and acidic residues" evidence="7">
    <location>
        <begin position="2859"/>
        <end position="2869"/>
    </location>
</feature>
<feature type="compositionally biased region" description="Polar residues" evidence="7">
    <location>
        <begin position="3791"/>
        <end position="3813"/>
    </location>
</feature>
<evidence type="ECO:0000256" key="1">
    <source>
        <dbReference type="ARBA" id="ARBA00004370"/>
    </source>
</evidence>
<feature type="compositionally biased region" description="Basic residues" evidence="7">
    <location>
        <begin position="2794"/>
        <end position="2807"/>
    </location>
</feature>
<feature type="compositionally biased region" description="Polar residues" evidence="7">
    <location>
        <begin position="3086"/>
        <end position="3098"/>
    </location>
</feature>
<feature type="compositionally biased region" description="Basic and acidic residues" evidence="7">
    <location>
        <begin position="2362"/>
        <end position="2374"/>
    </location>
</feature>
<accession>A0A7R9ALJ1</accession>
<feature type="compositionally biased region" description="Basic residues" evidence="7">
    <location>
        <begin position="2330"/>
        <end position="2344"/>
    </location>
</feature>
<feature type="coiled-coil region" evidence="6">
    <location>
        <begin position="4470"/>
        <end position="4497"/>
    </location>
</feature>
<name>A0A7R9ALJ1_TIMSH</name>
<feature type="region of interest" description="Disordered" evidence="7">
    <location>
        <begin position="1669"/>
        <end position="1695"/>
    </location>
</feature>
<evidence type="ECO:0000256" key="7">
    <source>
        <dbReference type="SAM" id="MobiDB-lite"/>
    </source>
</evidence>
<feature type="compositionally biased region" description="Low complexity" evidence="7">
    <location>
        <begin position="3592"/>
        <end position="3614"/>
    </location>
</feature>
<dbReference type="GO" id="GO:0007097">
    <property type="term" value="P:nuclear migration"/>
    <property type="evidence" value="ECO:0007669"/>
    <property type="project" value="TreeGrafter"/>
</dbReference>
<feature type="compositionally biased region" description="Basic residues" evidence="7">
    <location>
        <begin position="1680"/>
        <end position="1691"/>
    </location>
</feature>
<sequence>MVSQCHHGETGKTAIEVSHGESCHHGETGKTAIESAQVIQKKRIHEIAQYRTMLSDLEQWLASTANTLKSDLHNTSLPAIREQIIQHQEVIKNWTTKIVIIFPHCAFQLLGQQLELRKDQLSKLADLCRTLQSYPDVQHLAVKLLEHLKLLESTIRDTDTTLRSRLDALQKSLSEKDTSVATPVGSAPSSTRGEGDDTIASNASPIPDEEVSLPVFETGELVPYMTTLEVGSQTGNSLVEQPNTLKLAPVPELTSKSVGITCHPPVDMEVQTQFSSRTQTPDVVKAVTPKERDMATSPIAVEVKKDKIQVIQRITGDEETIEIATKSDVCQNKEPSPPKDSNALVPSEYARSEHEDLFVNVRYKGRPDDLGMETGGATSELNIIHSTPQSFETVVVDPDETTTEVIVDADGTKRIIVRKVRRTVLSVQQHQTVQHGLTTLTTSSFGPEGTIPVTQSVAFSEVILQGQQNTMAHSRGDGQTAVTTSQSYAGHVAAGVPGGEVTVSEFSSGPQHETLAYHYPPGESASTLLLRGLHPHGQEGEVTITELPQETIYDPAQERPDLVTTSTSSVHAVVQQVTKRIVRKVRKVIRRVVVVDGKEHVTEEVIEEPEEVEITEEGIPRVNIDIRRSEDGVGPATRLEPPLETESVDIPSTLVTEETVMREMPTEFGLDPDGRPIVFDSGQIRSSGGRDPLEYSTSLQIGDPQLTGTVHRTRRRIIRKVVVKNGKESVTEEVIDEPEEVEITESSNIPSAIDNRTAVPTFSKTDGGDYFVEEPRYDTTDAEYKTTESNIGGIVSPTIHKTRRRIIRKIIIKDGKEHVSEETIDEPEYLGNIDYQLQQSPQLEPGLVERIVPSSVIEVNTQSKLLPSTTDVVEEPADKDITMDSSKNKSRNKHKPKKTSEGFIKRTMKKAFGSFSDKGDKEQPADDVIKGASKAQPKDKQSPQQFGDKQIDNIQNTSAVTIFHTPEEVVKTPEKLLPGENNEPDIKGQFYSKSKKTTFSKHVDQAVDDSEEPESLNASEGKQTPVDKSEETTMSSEYLPVGGITHVTRRKIIKKVIVKDGKEYSTKEVVEEPEEWSSFEGRVPTLSHETQTSPDFANAQTINRRIVRRIVTVVDGKEHVKEEVVDLPEETSESKQPLVTVHETQTSPDPSLFQTINRRIVRRIVTVVDGKEHVTEEVIDLPPGVETPDEELFKPISVKSTEIQTSPVQEKEKIIPKVITLKDGIKHVSDEFVDKPGGKGAAPILKSTTQIQTSPELDVLETIKRTVKSRIVTVVNGKEHVTEEVVDLPEGSEDIAAVYSAEPIITSHVTQTFPDIIEQKITRGITTPEVDPPDVRGIDSKEIILKLSNDSRTAPVTETIEIIGVIPRVVKDGKEHVTQVGVDTPEDIISQEGGEPADTQTIHTSGVVRRRRRKVILKVEIIDGKEHISKEVIEEPEEVTVVDNDNSAKSPLEHLDSAPTSSVTRKRVIHKVTIVDGKKHISEEEIEDPVDFEEIKHKPETESHFTSVTINESKSKDVTEQIQITPEDRIAQTKVGIKPLSDTPTEESPGESTPSDGKTKLVKSTDHKSKKSKSTPEKYPDLESHKDTLTMFIDQERKAFVPDTPNISQVTDTKLLETGDTCSLTTPLIEEHFDKITKPIPAERNIFEPVEPVKIKLVEAVEPVHPNSVEAVEPAERKDPKKIKPTKRKPIKSSETVEIIEPAERKPNEAVELAERKPVEAVEPAEIKPVEAVEPAEIKPVEAVEPVERKPVEAVEPVEIKDPKKIKPTKRKPVKSSETVKTETVETIEPAEAVEPAEIKPVEELKPAERKPIEAVEPAEIKDKKKIKPTKRRPIKSSETVKTETVETIEPAERKPAEAVEPAERKPDEAVKPAERKPVEELKPAERKPVEELKPAERKHVEAVEPAERKPAEAVEPAEIKDKKKIKPTKRKPIKSSETVKTETVETIEPAERKHVEELKPAERKYVEELKPAERKHVEELKTAERKPAEEVKPAERKHVEEVKPAERKHVEELKPAERKHVEELKPVERKHVEEVKPAERKHVEELEPAERKPAEAVEPAEIKDPKKIKPTKRKPIKSLETIKTETVETIKPAERKPAEAVKPAERKPDEAVKPAERKPVEELKPAERKHVEELKTAERKPFEEVKPAERKHVEEVKPAERKHVEELKPAERKHVEELKPVERKHVEEVKPAERKHVEELEPAERKPAEAVEPAEIKDPKKIKPTKRKPIKSLETIKTETVETIKPAERKPAEAVKPAERKPDEAVKPAERKPAEELKPAEAVKPAERKPVEELKPAERKPVEELKPAERKTVDPLEPPETKLDEPAKRPGKHSSKVIKSAKRKITEATVPAEVNLADAVETDKRKPVKEAEPNKYQPLETSKPVETAEPDQTKTVESIKLNEKIIIKLVEQDENKPVESVERDERKHTPTLIPAQRKLTDTVESATITSVDSIVDEESAADRKPYIKILTREKDENEPTTETRSSLEEKLPEDIKDESVQLAKVLVRTVSKKPSDVVTQPGATESLVTTLQEPPDQTVQSIEISLSVQEKSKPHKEGVRPKVSGAFKVEEKLLGIRGNSEPGFQDRAIVKEDVLIQFPGQTVTTQTFLEEERKAFIPHPKTTLFQPVISTELKPTLSNILVEDEVKPESGVIEKVETPTSDRDNSSSKKGKKKKKPKDKESSQEETSVSSPERPRTKTSEESPGIPKDGRPLSDDKLDEVSVETSLAESTEIILPSSGSSDTTKPTEQEIIVFETSPLLPSEIDSDKTHDTGYEPEDKTLDEVSLIDEDKNKSKRKKKKKQKLKVKSLGESSDAAPKSSAEPHADTTDVSSLESPDKETTSPKFVEVPRSSVESTDETLKEGKERDKKGKKRKRDREDDRREKKPVSGEPEPVLKTAERLEGDFSSESYRTLTDTEVVKVIEEGFPTRPPSETLNYLSDDIPVVVPVVTLLQTQEEYVQTITPEATVSEKVDTVNTSMQTTPEPRIEVSAQTVTPEITKPEKIESTDFSIQTQQEELIPTTEEFAQTVTPEATLVNVVESSMQTVVVEPTAVHEESAQTITPEVVEVPKVETTDSFIQTLTEEITPSQDESAQTSPEPVIAPAETSETSMQTSKEEVTPTQEGFMQTVTPEAPEVLRVDVTEVSVQTAQEEVVPTSEEFAQTVTPELPVGQVVDTTEGSSQTTQVEPILQEGSMQTVSPEVPEKVVTSDTSIQTIKEEITPTAEESAQTVTPEVEKVEITEISTQTAKEEPTPTQEGYAQTISPEVPPAVVVGTTDVHIQTVKEETPPTLEGYSQTISPEISITETSERSIQTRKESLMPTSEVHSQTTASDVPERLVTQTIDSSIQTSREDLQPAHTQTISTEPLVNPEVQEKGRTSDSSMQTKPVLVREFAEERAPSSSSDEPYEVHVQTSVTFTPEVGGPWKTEYDTRTWGQEGPGRTQEFVPAPDGKATRFEHDPWGQRDIQVTRKVTSYIPGEETQSLVNIVSQVPSGETEHSVTITEVSGDEKQSFHIPPETSEQTERLLLISKDVSADRNIKGDVLKFISSEKIPDRDSETKGKKIRKKKNKRYQDSDSSAAIEKGYEKQTRSSESVSEPSSSEMTESSLEVLSSAQPAGEDLPTKSGEIIARVTFEGDLQESTEVQAIGKDNEKSVTPEIKPTPETNTDKKGKKSKRSSRKPTLPTERAGHIKSTSDFPPLFSPEESIVGTKLSYSDVTKSGKTDSQQESAIFLSAEKGEGVGLPPKTEPLVHNLATDFNIISDPGSGEGKPLPQLTVSTVEPKQVDTIDDTSIATKHQTNIPDDSLPRSSTLKELPSDSKSVSDDDRVKEKQKSPPRYLLKEESTSPVTPFDRDDSTKHPILKAPKEQALSVKWDQASNMISERVKNLQNARKTTHISGVMYLATLEQTDPEESPEKLQNNLSLLQSAVQRKDIVVIKRTIITTVETITTWLETIEYRVYLSRQQNKTAPTPEQVREFVALKEEINLIENGVDALGGVLDTAGEICNDDDKIRIKEYLASLQEHVRAVEEITQENEEESTKDLNRWEEFLNGVNNISVLVEELKQQLEDVVESESTSTQRKLEELDKIEASNRCHTVKTTHLLTTARNLMRDFPGRVVPPETYTSHENTRLIEHGIGLERERLLQLLSLADEYEQTLNEFAQIIDVADALVESPISVVSLEHLQEEMQKHRKFFVNLSHCRGILESLEGNLDPETRSLHSELHQSLHHRATAILDKAAGRAQQMALAASRWTVLEQGMKEERGWLQVAHQRVPDLQTVKSTDYDQYISLYQSLSSDIAVHHARIIQLLGVAHRLQEIVMCRDLDARYDEHLEVILKLQDEVNTSLRRLLAFRDAWSIYDLMTDKLDSWMHRAERELSSVSAQTVPPGGNMRQFWELKAQYELHNNVRNEASGHFENALRVIPVADEMTQRQLNVQLEERWRGLSARISGIQTAVMDGVTGPDVLVADKLGILERELQELQASLEDMHGVIKSEEELCLYVERLQVLYSRVEHIQEELGRLGLLSATESERVGALLSTARHVELQVSEELEGAIVLRERLKALQTGLARVRRDHQRAGTVLDQCETSERLGSDVVEQALNNCKSVGEELVTHWQEIMTLRQLLHTLPTSLRVSVSPVRVERDISSVQDDHTALEDRCRQLLARLAARLALWRRFERQLEMVQQSVQETDYMMELLTVQGAVDYDRLLKATERLELANTLVVLSSTAEDGEIKVRISVGGISQIQLPQVPGILWLTLGCMVTCGAHVRTGDTKTLEIVDINMCIKIRVAQGYNYLLDILKAVNSHKPGLCSQLSWSLTVLGSFRVVVSNSAG</sequence>
<feature type="compositionally biased region" description="Basic and acidic residues" evidence="7">
    <location>
        <begin position="2091"/>
        <end position="2222"/>
    </location>
</feature>
<organism evidence="8">
    <name type="scientific">Timema shepardi</name>
    <name type="common">Walking stick</name>
    <dbReference type="NCBI Taxonomy" id="629360"/>
    <lineage>
        <taxon>Eukaryota</taxon>
        <taxon>Metazoa</taxon>
        <taxon>Ecdysozoa</taxon>
        <taxon>Arthropoda</taxon>
        <taxon>Hexapoda</taxon>
        <taxon>Insecta</taxon>
        <taxon>Pterygota</taxon>
        <taxon>Neoptera</taxon>
        <taxon>Polyneoptera</taxon>
        <taxon>Phasmatodea</taxon>
        <taxon>Timematodea</taxon>
        <taxon>Timematoidea</taxon>
        <taxon>Timematidae</taxon>
        <taxon>Timema</taxon>
    </lineage>
</organism>
<evidence type="ECO:0000256" key="6">
    <source>
        <dbReference type="SAM" id="Coils"/>
    </source>
</evidence>
<feature type="region of interest" description="Disordered" evidence="7">
    <location>
        <begin position="868"/>
        <end position="905"/>
    </location>
</feature>
<feature type="region of interest" description="Disordered" evidence="7">
    <location>
        <begin position="174"/>
        <end position="210"/>
    </location>
</feature>
<dbReference type="PANTHER" id="PTHR47535">
    <property type="entry name" value="MUSCLE-SPECIFIC PROTEIN 300 KDA, ISOFORM G"/>
    <property type="match status" value="1"/>
</dbReference>
<feature type="region of interest" description="Disordered" evidence="7">
    <location>
        <begin position="2091"/>
        <end position="2397"/>
    </location>
</feature>
<dbReference type="InterPro" id="IPR052403">
    <property type="entry name" value="LINC-complex_assoc"/>
</dbReference>
<evidence type="ECO:0000256" key="4">
    <source>
        <dbReference type="ARBA" id="ARBA00022989"/>
    </source>
</evidence>
<reference evidence="8" key="1">
    <citation type="submission" date="2020-11" db="EMBL/GenBank/DDBJ databases">
        <authorList>
            <person name="Tran Van P."/>
        </authorList>
    </citation>
    <scope>NUCLEOTIDE SEQUENCE</scope>
</reference>
<keyword evidence="3" id="KW-0677">Repeat</keyword>
<feature type="region of interest" description="Disordered" evidence="7">
    <location>
        <begin position="3555"/>
        <end position="3705"/>
    </location>
</feature>
<feature type="compositionally biased region" description="Basic and acidic residues" evidence="7">
    <location>
        <begin position="1839"/>
        <end position="1922"/>
    </location>
</feature>
<feature type="region of interest" description="Disordered" evidence="7">
    <location>
        <begin position="1125"/>
        <end position="1151"/>
    </location>
</feature>
<keyword evidence="6" id="KW-0175">Coiled coil</keyword>
<keyword evidence="2" id="KW-0812">Transmembrane</keyword>
<feature type="region of interest" description="Disordered" evidence="7">
    <location>
        <begin position="1977"/>
        <end position="2078"/>
    </location>
</feature>
<dbReference type="Gene3D" id="1.20.58.60">
    <property type="match status" value="1"/>
</dbReference>
<dbReference type="GO" id="GO:0051015">
    <property type="term" value="F:actin filament binding"/>
    <property type="evidence" value="ECO:0007669"/>
    <property type="project" value="TreeGrafter"/>
</dbReference>
<feature type="compositionally biased region" description="Basic and acidic residues" evidence="7">
    <location>
        <begin position="1493"/>
        <end position="1503"/>
    </location>
</feature>
<feature type="compositionally biased region" description="Basic and acidic residues" evidence="7">
    <location>
        <begin position="1557"/>
        <end position="1567"/>
    </location>
</feature>
<feature type="compositionally biased region" description="Basic and acidic residues" evidence="7">
    <location>
        <begin position="2709"/>
        <end position="2721"/>
    </location>
</feature>
<keyword evidence="4" id="KW-1133">Transmembrane helix</keyword>
<feature type="region of interest" description="Disordered" evidence="7">
    <location>
        <begin position="2471"/>
        <end position="2494"/>
    </location>
</feature>
<feature type="compositionally biased region" description="Polar residues" evidence="7">
    <location>
        <begin position="1134"/>
        <end position="1151"/>
    </location>
</feature>
<feature type="region of interest" description="Disordered" evidence="7">
    <location>
        <begin position="3086"/>
        <end position="3115"/>
    </location>
</feature>
<feature type="compositionally biased region" description="Basic and acidic residues" evidence="7">
    <location>
        <begin position="2766"/>
        <end position="2793"/>
    </location>
</feature>
<feature type="region of interest" description="Disordered" evidence="7">
    <location>
        <begin position="2652"/>
        <end position="2910"/>
    </location>
</feature>
<evidence type="ECO:0000313" key="8">
    <source>
        <dbReference type="EMBL" id="CAD7256629.1"/>
    </source>
</evidence>
<gene>
    <name evidence="8" type="ORF">TSIB3V08_LOCUS909</name>
</gene>
<dbReference type="GO" id="GO:0005640">
    <property type="term" value="C:nuclear outer membrane"/>
    <property type="evidence" value="ECO:0007669"/>
    <property type="project" value="TreeGrafter"/>
</dbReference>
<feature type="compositionally biased region" description="Basic and acidic residues" evidence="7">
    <location>
        <begin position="1797"/>
        <end position="1823"/>
    </location>
</feature>
<feature type="compositionally biased region" description="Basic and acidic residues" evidence="7">
    <location>
        <begin position="1977"/>
        <end position="2068"/>
    </location>
</feature>
<feature type="region of interest" description="Disordered" evidence="7">
    <location>
        <begin position="930"/>
        <end position="950"/>
    </location>
</feature>
<keyword evidence="5" id="KW-0472">Membrane</keyword>
<feature type="region of interest" description="Disordered" evidence="7">
    <location>
        <begin position="1766"/>
        <end position="1945"/>
    </location>
</feature>
<feature type="compositionally biased region" description="Basic and acidic residues" evidence="7">
    <location>
        <begin position="2652"/>
        <end position="2668"/>
    </location>
</feature>
<feature type="region of interest" description="Disordered" evidence="7">
    <location>
        <begin position="1492"/>
        <end position="1587"/>
    </location>
</feature>
<feature type="region of interest" description="Disordered" evidence="7">
    <location>
        <begin position="971"/>
        <end position="1035"/>
    </location>
</feature>
<feature type="compositionally biased region" description="Basic residues" evidence="7">
    <location>
        <begin position="888"/>
        <end position="897"/>
    </location>
</feature>
<feature type="compositionally biased region" description="Basic and acidic residues" evidence="7">
    <location>
        <begin position="2235"/>
        <end position="2329"/>
    </location>
</feature>
<feature type="compositionally biased region" description="Basic residues" evidence="7">
    <location>
        <begin position="3671"/>
        <end position="3680"/>
    </location>
</feature>
<dbReference type="PANTHER" id="PTHR47535:SF10">
    <property type="entry name" value="MUSCLE-SPECIFIC PROTEIN 300 KDA"/>
    <property type="match status" value="1"/>
</dbReference>
<feature type="compositionally biased region" description="Polar residues" evidence="7">
    <location>
        <begin position="2738"/>
        <end position="2747"/>
    </location>
</feature>
<dbReference type="GO" id="GO:0005737">
    <property type="term" value="C:cytoplasm"/>
    <property type="evidence" value="ECO:0007669"/>
    <property type="project" value="TreeGrafter"/>
</dbReference>
<feature type="compositionally biased region" description="Basic and acidic residues" evidence="7">
    <location>
        <begin position="3816"/>
        <end position="3845"/>
    </location>
</feature>
<feature type="region of interest" description="Disordered" evidence="7">
    <location>
        <begin position="3432"/>
        <end position="3459"/>
    </location>
</feature>
<feature type="region of interest" description="Disordered" evidence="7">
    <location>
        <begin position="2416"/>
        <end position="2439"/>
    </location>
</feature>
<comment type="subcellular location">
    <subcellularLocation>
        <location evidence="1">Membrane</location>
    </subcellularLocation>
</comment>
<feature type="compositionally biased region" description="Basic and acidic residues" evidence="7">
    <location>
        <begin position="2416"/>
        <end position="2429"/>
    </location>
</feature>
<evidence type="ECO:0000256" key="5">
    <source>
        <dbReference type="ARBA" id="ARBA00023136"/>
    </source>
</evidence>
<feature type="compositionally biased region" description="Basic and acidic residues" evidence="7">
    <location>
        <begin position="2877"/>
        <end position="2888"/>
    </location>
</feature>
<feature type="compositionally biased region" description="Low complexity" evidence="7">
    <location>
        <begin position="1785"/>
        <end position="1796"/>
    </location>
</feature>
<protein>
    <submittedName>
        <fullName evidence="8">Uncharacterized protein</fullName>
    </submittedName>
</protein>
<dbReference type="EMBL" id="OC000243">
    <property type="protein sequence ID" value="CAD7256629.1"/>
    <property type="molecule type" value="Genomic_DNA"/>
</dbReference>
<feature type="coiled-coil region" evidence="6">
    <location>
        <begin position="4015"/>
        <end position="4074"/>
    </location>
</feature>
<feature type="region of interest" description="Disordered" evidence="7">
    <location>
        <begin position="3761"/>
        <end position="3865"/>
    </location>
</feature>